<evidence type="ECO:0000256" key="2">
    <source>
        <dbReference type="ARBA" id="ARBA00007783"/>
    </source>
</evidence>
<evidence type="ECO:0000256" key="4">
    <source>
        <dbReference type="ARBA" id="ARBA00022475"/>
    </source>
</evidence>
<evidence type="ECO:0000313" key="11">
    <source>
        <dbReference type="EMBL" id="PVX82155.1"/>
    </source>
</evidence>
<proteinExistence type="inferred from homology"/>
<keyword evidence="5 9" id="KW-0812">Transmembrane</keyword>
<dbReference type="InterPro" id="IPR013525">
    <property type="entry name" value="ABC2_TM"/>
</dbReference>
<gene>
    <name evidence="11" type="ORF">C7402_1098</name>
</gene>
<evidence type="ECO:0000256" key="6">
    <source>
        <dbReference type="ARBA" id="ARBA00022989"/>
    </source>
</evidence>
<keyword evidence="6 9" id="KW-1133">Transmembrane helix</keyword>
<feature type="transmembrane region" description="Helical" evidence="9">
    <location>
        <begin position="175"/>
        <end position="196"/>
    </location>
</feature>
<feature type="transmembrane region" description="Helical" evidence="9">
    <location>
        <begin position="63"/>
        <end position="83"/>
    </location>
</feature>
<comment type="caution">
    <text evidence="11">The sequence shown here is derived from an EMBL/GenBank/DDBJ whole genome shotgun (WGS) entry which is preliminary data.</text>
</comment>
<dbReference type="PANTHER" id="PTHR30413">
    <property type="entry name" value="INNER MEMBRANE TRANSPORT PERMEASE"/>
    <property type="match status" value="1"/>
</dbReference>
<evidence type="ECO:0000256" key="5">
    <source>
        <dbReference type="ARBA" id="ARBA00022692"/>
    </source>
</evidence>
<keyword evidence="7" id="KW-0625">Polysaccharide transport</keyword>
<protein>
    <recommendedName>
        <fullName evidence="9">Transport permease protein</fullName>
    </recommendedName>
</protein>
<feature type="transmembrane region" description="Helical" evidence="9">
    <location>
        <begin position="30"/>
        <end position="51"/>
    </location>
</feature>
<evidence type="ECO:0000256" key="3">
    <source>
        <dbReference type="ARBA" id="ARBA00022448"/>
    </source>
</evidence>
<evidence type="ECO:0000313" key="12">
    <source>
        <dbReference type="Proteomes" id="UP000245712"/>
    </source>
</evidence>
<evidence type="ECO:0000259" key="10">
    <source>
        <dbReference type="PROSITE" id="PS51012"/>
    </source>
</evidence>
<keyword evidence="4 9" id="KW-1003">Cell membrane</keyword>
<evidence type="ECO:0000256" key="8">
    <source>
        <dbReference type="ARBA" id="ARBA00023136"/>
    </source>
</evidence>
<keyword evidence="7" id="KW-0762">Sugar transport</keyword>
<feature type="transmembrane region" description="Helical" evidence="9">
    <location>
        <begin position="231"/>
        <end position="249"/>
    </location>
</feature>
<feature type="domain" description="ABC transmembrane type-2" evidence="10">
    <location>
        <begin position="28"/>
        <end position="252"/>
    </location>
</feature>
<feature type="transmembrane region" description="Helical" evidence="9">
    <location>
        <begin position="116"/>
        <end position="134"/>
    </location>
</feature>
<sequence>MNDFRTRLVHIWLLSRQDLVDRHRENALGAAWLVLQPLAFIVLFSTVFSRFMRARLGADTDPYLYTVYLIGGMLMWNMFANILSRVTPVYGEKSHLIRKISVDLWTMPLHVVVAEWVVYAITMAFFTVFLLIVGHPIGASWLTLPLIALLLSGFAYGVGIVLATLNVFLPDIRNVLGIVLQFGFWLTPVVYLASILPPWAARAMHLSPIFWAVDSVHGVVVWGQWPQIKELVALCGAALVMLAIARWMLARLESEMRDTL</sequence>
<evidence type="ECO:0000256" key="7">
    <source>
        <dbReference type="ARBA" id="ARBA00023047"/>
    </source>
</evidence>
<dbReference type="PROSITE" id="PS51012">
    <property type="entry name" value="ABC_TM2"/>
    <property type="match status" value="1"/>
</dbReference>
<dbReference type="PANTHER" id="PTHR30413:SF10">
    <property type="entry name" value="CAPSULE POLYSACCHARIDE EXPORT INNER-MEMBRANE PROTEIN CTRC"/>
    <property type="match status" value="1"/>
</dbReference>
<comment type="subcellular location">
    <subcellularLocation>
        <location evidence="9">Cell inner membrane</location>
        <topology evidence="9">Multi-pass membrane protein</topology>
    </subcellularLocation>
    <subcellularLocation>
        <location evidence="1">Cell membrane</location>
        <topology evidence="1">Multi-pass membrane protein</topology>
    </subcellularLocation>
</comment>
<name>A0ABX5KP09_9BURK</name>
<accession>A0ABX5KP09</accession>
<dbReference type="RefSeq" id="WP_112172425.1">
    <property type="nucleotide sequence ID" value="NZ_QEOB01000009.1"/>
</dbReference>
<keyword evidence="8 9" id="KW-0472">Membrane</keyword>
<comment type="similarity">
    <text evidence="2 9">Belongs to the ABC-2 integral membrane protein family.</text>
</comment>
<dbReference type="Proteomes" id="UP000245712">
    <property type="component" value="Unassembled WGS sequence"/>
</dbReference>
<keyword evidence="3 9" id="KW-0813">Transport</keyword>
<evidence type="ECO:0000256" key="9">
    <source>
        <dbReference type="RuleBase" id="RU361157"/>
    </source>
</evidence>
<dbReference type="EMBL" id="QEOB01000009">
    <property type="protein sequence ID" value="PVX82155.1"/>
    <property type="molecule type" value="Genomic_DNA"/>
</dbReference>
<dbReference type="InterPro" id="IPR047817">
    <property type="entry name" value="ABC2_TM_bact-type"/>
</dbReference>
<organism evidence="11 12">
    <name type="scientific">Paraburkholderia unamae</name>
    <dbReference type="NCBI Taxonomy" id="219649"/>
    <lineage>
        <taxon>Bacteria</taxon>
        <taxon>Pseudomonadati</taxon>
        <taxon>Pseudomonadota</taxon>
        <taxon>Betaproteobacteria</taxon>
        <taxon>Burkholderiales</taxon>
        <taxon>Burkholderiaceae</taxon>
        <taxon>Paraburkholderia</taxon>
    </lineage>
</organism>
<feature type="transmembrane region" description="Helical" evidence="9">
    <location>
        <begin position="146"/>
        <end position="169"/>
    </location>
</feature>
<reference evidence="11 12" key="1">
    <citation type="submission" date="2018-05" db="EMBL/GenBank/DDBJ databases">
        <title>Genomic Encyclopedia of Type Strains, Phase IV (KMG-V): Genome sequencing to study the core and pangenomes of soil and plant-associated prokaryotes.</title>
        <authorList>
            <person name="Whitman W."/>
        </authorList>
    </citation>
    <scope>NUCLEOTIDE SEQUENCE [LARGE SCALE GENOMIC DNA]</scope>
    <source>
        <strain evidence="11 12">SCZa-39</strain>
    </source>
</reference>
<keyword evidence="12" id="KW-1185">Reference proteome</keyword>
<dbReference type="Pfam" id="PF01061">
    <property type="entry name" value="ABC2_membrane"/>
    <property type="match status" value="1"/>
</dbReference>
<evidence type="ECO:0000256" key="1">
    <source>
        <dbReference type="ARBA" id="ARBA00004651"/>
    </source>
</evidence>